<dbReference type="RefSeq" id="XP_001835872.2">
    <property type="nucleotide sequence ID" value="XM_001835820.2"/>
</dbReference>
<dbReference type="HOGENOM" id="CLU_1138160_0_0_1"/>
<evidence type="ECO:0000313" key="3">
    <source>
        <dbReference type="Proteomes" id="UP000001861"/>
    </source>
</evidence>
<protein>
    <submittedName>
        <fullName evidence="2">Uncharacterized protein</fullName>
    </submittedName>
</protein>
<sequence>MPSPVSYPHRGRGRPDISSTTTGSMPLKPSAPIQIPAGRRSAVLSSTSNYSQPTSPDTVFEMSPITTEFVGHQRPSFSLAQNERSAESFLYNFPSFSGRQPQTISDKNSPTPPDCYGAALCQRNRVADPLAIRMSPPPPKSSCVLDEYDLSPGFVYPDEGSRSSPSKENYDYFQPRSRRLGRLSPGPRLPSSSTSPWIMQGRGDAAAEDTIDVAYSHMDPSAFEFQRHLLQRIETQKPSHIMNMRSYM</sequence>
<organism evidence="2 3">
    <name type="scientific">Coprinopsis cinerea (strain Okayama-7 / 130 / ATCC MYA-4618 / FGSC 9003)</name>
    <name type="common">Inky cap fungus</name>
    <name type="synonym">Hormographiella aspergillata</name>
    <dbReference type="NCBI Taxonomy" id="240176"/>
    <lineage>
        <taxon>Eukaryota</taxon>
        <taxon>Fungi</taxon>
        <taxon>Dikarya</taxon>
        <taxon>Basidiomycota</taxon>
        <taxon>Agaricomycotina</taxon>
        <taxon>Agaricomycetes</taxon>
        <taxon>Agaricomycetidae</taxon>
        <taxon>Agaricales</taxon>
        <taxon>Agaricineae</taxon>
        <taxon>Psathyrellaceae</taxon>
        <taxon>Coprinopsis</taxon>
    </lineage>
</organism>
<comment type="caution">
    <text evidence="2">The sequence shown here is derived from an EMBL/GenBank/DDBJ whole genome shotgun (WGS) entry which is preliminary data.</text>
</comment>
<dbReference type="GeneID" id="6012407"/>
<dbReference type="AlphaFoldDB" id="A8NRW4"/>
<reference evidence="2 3" key="1">
    <citation type="journal article" date="2010" name="Proc. Natl. Acad. Sci. U.S.A.">
        <title>Insights into evolution of multicellular fungi from the assembled chromosomes of the mushroom Coprinopsis cinerea (Coprinus cinereus).</title>
        <authorList>
            <person name="Stajich J.E."/>
            <person name="Wilke S.K."/>
            <person name="Ahren D."/>
            <person name="Au C.H."/>
            <person name="Birren B.W."/>
            <person name="Borodovsky M."/>
            <person name="Burns C."/>
            <person name="Canback B."/>
            <person name="Casselton L.A."/>
            <person name="Cheng C.K."/>
            <person name="Deng J."/>
            <person name="Dietrich F.S."/>
            <person name="Fargo D.C."/>
            <person name="Farman M.L."/>
            <person name="Gathman A.C."/>
            <person name="Goldberg J."/>
            <person name="Guigo R."/>
            <person name="Hoegger P.J."/>
            <person name="Hooker J.B."/>
            <person name="Huggins A."/>
            <person name="James T.Y."/>
            <person name="Kamada T."/>
            <person name="Kilaru S."/>
            <person name="Kodira C."/>
            <person name="Kues U."/>
            <person name="Kupfer D."/>
            <person name="Kwan H.S."/>
            <person name="Lomsadze A."/>
            <person name="Li W."/>
            <person name="Lilly W.W."/>
            <person name="Ma L.J."/>
            <person name="Mackey A.J."/>
            <person name="Manning G."/>
            <person name="Martin F."/>
            <person name="Muraguchi H."/>
            <person name="Natvig D.O."/>
            <person name="Palmerini H."/>
            <person name="Ramesh M.A."/>
            <person name="Rehmeyer C.J."/>
            <person name="Roe B.A."/>
            <person name="Shenoy N."/>
            <person name="Stanke M."/>
            <person name="Ter-Hovhannisyan V."/>
            <person name="Tunlid A."/>
            <person name="Velagapudi R."/>
            <person name="Vision T.J."/>
            <person name="Zeng Q."/>
            <person name="Zolan M.E."/>
            <person name="Pukkila P.J."/>
        </authorList>
    </citation>
    <scope>NUCLEOTIDE SEQUENCE [LARGE SCALE GENOMIC DNA]</scope>
    <source>
        <strain evidence="3">Okayama-7 / 130 / ATCC MYA-4618 / FGSC 9003</strain>
    </source>
</reference>
<accession>A8NRW4</accession>
<name>A8NRW4_COPC7</name>
<feature type="compositionally biased region" description="Low complexity" evidence="1">
    <location>
        <begin position="182"/>
        <end position="196"/>
    </location>
</feature>
<gene>
    <name evidence="2" type="ORF">CC1G_02960</name>
</gene>
<feature type="region of interest" description="Disordered" evidence="1">
    <location>
        <begin position="155"/>
        <end position="199"/>
    </location>
</feature>
<dbReference type="OrthoDB" id="3030351at2759"/>
<dbReference type="OMA" id="HRFKSMH"/>
<evidence type="ECO:0000313" key="2">
    <source>
        <dbReference type="EMBL" id="EAU85937.2"/>
    </source>
</evidence>
<dbReference type="VEuPathDB" id="FungiDB:CC1G_02960"/>
<keyword evidence="3" id="KW-1185">Reference proteome</keyword>
<evidence type="ECO:0000256" key="1">
    <source>
        <dbReference type="SAM" id="MobiDB-lite"/>
    </source>
</evidence>
<dbReference type="InParanoid" id="A8NRW4"/>
<dbReference type="EMBL" id="AACS02000008">
    <property type="protein sequence ID" value="EAU85937.2"/>
    <property type="molecule type" value="Genomic_DNA"/>
</dbReference>
<proteinExistence type="predicted"/>
<dbReference type="KEGG" id="cci:CC1G_02960"/>
<feature type="region of interest" description="Disordered" evidence="1">
    <location>
        <begin position="1"/>
        <end position="58"/>
    </location>
</feature>
<feature type="compositionally biased region" description="Polar residues" evidence="1">
    <location>
        <begin position="43"/>
        <end position="57"/>
    </location>
</feature>
<dbReference type="Proteomes" id="UP000001861">
    <property type="component" value="Unassembled WGS sequence"/>
</dbReference>